<keyword evidence="2" id="KW-0560">Oxidoreductase</keyword>
<dbReference type="Proteomes" id="UP000287224">
    <property type="component" value="Unassembled WGS sequence"/>
</dbReference>
<dbReference type="InterPro" id="IPR010187">
    <property type="entry name" value="Various_sel_PB"/>
</dbReference>
<dbReference type="Pfam" id="PF07355">
    <property type="entry name" value="GRDB"/>
    <property type="match status" value="1"/>
</dbReference>
<accession>A0A401Z7A2</accession>
<dbReference type="GO" id="GO:0050485">
    <property type="term" value="F:oxidoreductase activity, acting on X-H and Y-H to form an X-Y bond, with a disulfide as acceptor"/>
    <property type="evidence" value="ECO:0007669"/>
    <property type="project" value="InterPro"/>
</dbReference>
<evidence type="ECO:0000313" key="3">
    <source>
        <dbReference type="EMBL" id="GCE02731.1"/>
    </source>
</evidence>
<evidence type="ECO:0000256" key="1">
    <source>
        <dbReference type="ARBA" id="ARBA00022933"/>
    </source>
</evidence>
<proteinExistence type="predicted"/>
<sequence length="239" mass="26863">MPMSKRCIPYTPRNRELKDTVFALVSTAGVHLREQEPFHVEGDNSWRLIPGDSESSQLMITHSHYNHHDADEDINCVFPLDRLRDLASQGIVGGVSDKHLGFMGFTQNFRELYEKTAPDMAKIILRSQADGVILTAGCPLCHRVVCAIAREIEMVGIPTVLITVAPEQSKQAGPPRAIAPRHFKLGHSLGGPHQVQLQQQVLLDALKRWEAREEPGQVWDIPYPEYDSSDWQPIDLQES</sequence>
<dbReference type="OrthoDB" id="1550957at2"/>
<gene>
    <name evidence="3" type="primary">prdB</name>
    <name evidence="3" type="ORF">KDAU_00600</name>
</gene>
<dbReference type="AlphaFoldDB" id="A0A401Z7A2"/>
<protein>
    <submittedName>
        <fullName evidence="3">D-proline reductase (Dithiol) protein PrdB</fullName>
    </submittedName>
</protein>
<keyword evidence="1" id="KW-0712">Selenocysteine</keyword>
<reference evidence="4" key="1">
    <citation type="submission" date="2018-12" db="EMBL/GenBank/DDBJ databases">
        <title>Tengunoibacter tsumagoiensis gen. nov., sp. nov., Dictyobacter kobayashii sp. nov., D. alpinus sp. nov., and D. joshuensis sp. nov. and description of Dictyobacteraceae fam. nov. within the order Ktedonobacterales isolated from Tengu-no-mugimeshi.</title>
        <authorList>
            <person name="Wang C.M."/>
            <person name="Zheng Y."/>
            <person name="Sakai Y."/>
            <person name="Toyoda A."/>
            <person name="Minakuchi Y."/>
            <person name="Abe K."/>
            <person name="Yokota A."/>
            <person name="Yabe S."/>
        </authorList>
    </citation>
    <scope>NUCLEOTIDE SEQUENCE [LARGE SCALE GENOMIC DNA]</scope>
    <source>
        <strain evidence="4">S-27</strain>
    </source>
</reference>
<comment type="caution">
    <text evidence="3">The sequence shown here is derived from an EMBL/GenBank/DDBJ whole genome shotgun (WGS) entry which is preliminary data.</text>
</comment>
<dbReference type="EMBL" id="BIFQ01000001">
    <property type="protein sequence ID" value="GCE02731.1"/>
    <property type="molecule type" value="Genomic_DNA"/>
</dbReference>
<keyword evidence="4" id="KW-1185">Reference proteome</keyword>
<organism evidence="3 4">
    <name type="scientific">Dictyobacter aurantiacus</name>
    <dbReference type="NCBI Taxonomy" id="1936993"/>
    <lineage>
        <taxon>Bacteria</taxon>
        <taxon>Bacillati</taxon>
        <taxon>Chloroflexota</taxon>
        <taxon>Ktedonobacteria</taxon>
        <taxon>Ktedonobacterales</taxon>
        <taxon>Dictyobacteraceae</taxon>
        <taxon>Dictyobacter</taxon>
    </lineage>
</organism>
<evidence type="ECO:0000256" key="2">
    <source>
        <dbReference type="ARBA" id="ARBA00023002"/>
    </source>
</evidence>
<evidence type="ECO:0000313" key="4">
    <source>
        <dbReference type="Proteomes" id="UP000287224"/>
    </source>
</evidence>
<name>A0A401Z7A2_9CHLR</name>
<dbReference type="RefSeq" id="WP_126594080.1">
    <property type="nucleotide sequence ID" value="NZ_BIFQ01000001.1"/>
</dbReference>